<comment type="caution">
    <text evidence="1">The sequence shown here is derived from an EMBL/GenBank/DDBJ whole genome shotgun (WGS) entry which is preliminary data.</text>
</comment>
<sequence length="172" mass="19370">MEPTKAKEVSSTPLEVEAMMLGADGEKSLVCEDLGQVLSVGLGGKLVLKELRGLGPKATCLGQNLDLCLVGELPRHLKAIQKTMLGRHPTLDLRSKRVRSWITFHLLISRDQGGLMRSPLRKWSGYLRTSFQGWWKRMDWLHWEKATLKFDLAKSLEEAGQHRVELVLQGQA</sequence>
<dbReference type="EMBL" id="CM031828">
    <property type="protein sequence ID" value="KAG6718053.1"/>
    <property type="molecule type" value="Genomic_DNA"/>
</dbReference>
<evidence type="ECO:0000313" key="1">
    <source>
        <dbReference type="EMBL" id="KAG6718053.1"/>
    </source>
</evidence>
<name>A0A922FDJ5_CARIL</name>
<organism evidence="1 2">
    <name type="scientific">Carya illinoinensis</name>
    <name type="common">Pecan</name>
    <dbReference type="NCBI Taxonomy" id="32201"/>
    <lineage>
        <taxon>Eukaryota</taxon>
        <taxon>Viridiplantae</taxon>
        <taxon>Streptophyta</taxon>
        <taxon>Embryophyta</taxon>
        <taxon>Tracheophyta</taxon>
        <taxon>Spermatophyta</taxon>
        <taxon>Magnoliopsida</taxon>
        <taxon>eudicotyledons</taxon>
        <taxon>Gunneridae</taxon>
        <taxon>Pentapetalae</taxon>
        <taxon>rosids</taxon>
        <taxon>fabids</taxon>
        <taxon>Fagales</taxon>
        <taxon>Juglandaceae</taxon>
        <taxon>Carya</taxon>
    </lineage>
</organism>
<accession>A0A922FDJ5</accession>
<evidence type="ECO:0000313" key="2">
    <source>
        <dbReference type="Proteomes" id="UP000811246"/>
    </source>
</evidence>
<dbReference type="AlphaFoldDB" id="A0A922FDJ5"/>
<dbReference type="Proteomes" id="UP000811246">
    <property type="component" value="Chromosome 4"/>
</dbReference>
<reference evidence="1" key="1">
    <citation type="submission" date="2021-01" db="EMBL/GenBank/DDBJ databases">
        <authorList>
            <person name="Lovell J.T."/>
            <person name="Bentley N."/>
            <person name="Bhattarai G."/>
            <person name="Jenkins J.W."/>
            <person name="Sreedasyam A."/>
            <person name="Alarcon Y."/>
            <person name="Bock C."/>
            <person name="Boston L."/>
            <person name="Carlson J."/>
            <person name="Cervantes K."/>
            <person name="Clermont K."/>
            <person name="Krom N."/>
            <person name="Kubenka K."/>
            <person name="Mamidi S."/>
            <person name="Mattison C."/>
            <person name="Monteros M."/>
            <person name="Pisani C."/>
            <person name="Plott C."/>
            <person name="Rajasekar S."/>
            <person name="Rhein H.S."/>
            <person name="Rohla C."/>
            <person name="Song M."/>
            <person name="Hilaire R.S."/>
            <person name="Shu S."/>
            <person name="Wells L."/>
            <person name="Wang X."/>
            <person name="Webber J."/>
            <person name="Heerema R.J."/>
            <person name="Klein P."/>
            <person name="Conner P."/>
            <person name="Grauke L."/>
            <person name="Grimwood J."/>
            <person name="Schmutz J."/>
            <person name="Randall J.J."/>
        </authorList>
    </citation>
    <scope>NUCLEOTIDE SEQUENCE</scope>
    <source>
        <tissue evidence="1">Leaf</tissue>
    </source>
</reference>
<proteinExistence type="predicted"/>
<protein>
    <submittedName>
        <fullName evidence="1">Uncharacterized protein</fullName>
    </submittedName>
</protein>
<gene>
    <name evidence="1" type="ORF">I3842_04G132100</name>
</gene>